<dbReference type="EMBL" id="JAACJP010000029">
    <property type="protein sequence ID" value="KAF5376270.1"/>
    <property type="molecule type" value="Genomic_DNA"/>
</dbReference>
<evidence type="ECO:0000259" key="2">
    <source>
        <dbReference type="Pfam" id="PF20151"/>
    </source>
</evidence>
<keyword evidence="4" id="KW-1185">Reference proteome</keyword>
<dbReference type="Proteomes" id="UP000565441">
    <property type="component" value="Unassembled WGS sequence"/>
</dbReference>
<feature type="transmembrane region" description="Helical" evidence="1">
    <location>
        <begin position="151"/>
        <end position="172"/>
    </location>
</feature>
<feature type="transmembrane region" description="Helical" evidence="1">
    <location>
        <begin position="58"/>
        <end position="83"/>
    </location>
</feature>
<keyword evidence="1" id="KW-0812">Transmembrane</keyword>
<dbReference type="OrthoDB" id="3349377at2759"/>
<gene>
    <name evidence="3" type="ORF">D9615_008555</name>
</gene>
<dbReference type="Pfam" id="PF20151">
    <property type="entry name" value="DUF6533"/>
    <property type="match status" value="1"/>
</dbReference>
<feature type="domain" description="DUF6533" evidence="2">
    <location>
        <begin position="24"/>
        <end position="67"/>
    </location>
</feature>
<reference evidence="3 4" key="1">
    <citation type="journal article" date="2020" name="ISME J.">
        <title>Uncovering the hidden diversity of litter-decomposition mechanisms in mushroom-forming fungi.</title>
        <authorList>
            <person name="Floudas D."/>
            <person name="Bentzer J."/>
            <person name="Ahren D."/>
            <person name="Johansson T."/>
            <person name="Persson P."/>
            <person name="Tunlid A."/>
        </authorList>
    </citation>
    <scope>NUCLEOTIDE SEQUENCE [LARGE SCALE GENOMIC DNA]</scope>
    <source>
        <strain evidence="3 4">CBS 661.87</strain>
    </source>
</reference>
<protein>
    <recommendedName>
        <fullName evidence="2">DUF6533 domain-containing protein</fullName>
    </recommendedName>
</protein>
<evidence type="ECO:0000313" key="4">
    <source>
        <dbReference type="Proteomes" id="UP000565441"/>
    </source>
</evidence>
<sequence length="252" mass="27751">MPASTADLLKLLETVWYHNTIVQYASVSALTLYVYDYALTLKDEVEYIWKARLTPIKVLFLINRYFAAALAAVTMACIFWTQFGLWADKIVLVVVSALFLVEIGSMFIIGGLWARHSDKTKLTKAVPGTPLCTAGNASIPTYLYALQIPYMGFEFILMCLVLFKGVTHFRAFRKTSLSPSRVISLVLRDSVGPPDLFPLATTWSVVIPTTACSRILINMRKAGASGTIQGGPQGTLELPTLATTQSVNVSMR</sequence>
<keyword evidence="1" id="KW-1133">Transmembrane helix</keyword>
<evidence type="ECO:0000256" key="1">
    <source>
        <dbReference type="SAM" id="Phobius"/>
    </source>
</evidence>
<proteinExistence type="predicted"/>
<accession>A0A8H5H488</accession>
<keyword evidence="1" id="KW-0472">Membrane</keyword>
<feature type="transmembrane region" description="Helical" evidence="1">
    <location>
        <begin position="20"/>
        <end position="38"/>
    </location>
</feature>
<organism evidence="3 4">
    <name type="scientific">Tricholomella constricta</name>
    <dbReference type="NCBI Taxonomy" id="117010"/>
    <lineage>
        <taxon>Eukaryota</taxon>
        <taxon>Fungi</taxon>
        <taxon>Dikarya</taxon>
        <taxon>Basidiomycota</taxon>
        <taxon>Agaricomycotina</taxon>
        <taxon>Agaricomycetes</taxon>
        <taxon>Agaricomycetidae</taxon>
        <taxon>Agaricales</taxon>
        <taxon>Tricholomatineae</taxon>
        <taxon>Lyophyllaceae</taxon>
        <taxon>Tricholomella</taxon>
    </lineage>
</organism>
<feature type="transmembrane region" description="Helical" evidence="1">
    <location>
        <begin position="89"/>
        <end position="113"/>
    </location>
</feature>
<comment type="caution">
    <text evidence="3">The sequence shown here is derived from an EMBL/GenBank/DDBJ whole genome shotgun (WGS) entry which is preliminary data.</text>
</comment>
<name>A0A8H5H488_9AGAR</name>
<evidence type="ECO:0000313" key="3">
    <source>
        <dbReference type="EMBL" id="KAF5376270.1"/>
    </source>
</evidence>
<dbReference type="InterPro" id="IPR045340">
    <property type="entry name" value="DUF6533"/>
</dbReference>
<dbReference type="AlphaFoldDB" id="A0A8H5H488"/>